<feature type="transmembrane region" description="Helical" evidence="1">
    <location>
        <begin position="53"/>
        <end position="76"/>
    </location>
</feature>
<dbReference type="Proteomes" id="UP000217930">
    <property type="component" value="Unassembled WGS sequence"/>
</dbReference>
<protein>
    <submittedName>
        <fullName evidence="3">Phage associated membrane protein</fullName>
    </submittedName>
</protein>
<dbReference type="Proteomes" id="UP000069876">
    <property type="component" value="Unassembled WGS sequence"/>
</dbReference>
<evidence type="ECO:0000313" key="5">
    <source>
        <dbReference type="Proteomes" id="UP000069876"/>
    </source>
</evidence>
<reference evidence="4 7" key="3">
    <citation type="journal article" date="2017" name="Clin. Infect. Dis.">
        <title>Increased Risk for Meningococcal Disease among Men who have Sex with Men in the United States, 2012-2015.</title>
        <authorList>
            <person name="Folaranmi T.A."/>
            <person name="Kretz C.B."/>
            <person name="Kamiya H."/>
            <person name="MacNeil J.R."/>
            <person name="Whaley M.J."/>
            <person name="Blain A."/>
            <person name="Antwi M."/>
            <person name="Dorsinville M."/>
            <person name="Pacilli M."/>
            <person name="Smith S."/>
            <person name="Civen R."/>
            <person name="Ngo V."/>
            <person name="Winter K."/>
            <person name="Harriman K."/>
            <person name="Wang X."/>
            <person name="Bowen V.B."/>
            <person name="Patel M."/>
            <person name="Martin S."/>
            <person name="Misegades L."/>
            <person name="Meyer S.A."/>
        </authorList>
    </citation>
    <scope>NUCLEOTIDE SEQUENCE [LARGE SCALE GENOMIC DNA]</scope>
    <source>
        <strain evidence="4 7">M26503</strain>
    </source>
</reference>
<evidence type="ECO:0000313" key="3">
    <source>
        <dbReference type="EMBL" id="CWT72703.1"/>
    </source>
</evidence>
<reference evidence="3 5" key="2">
    <citation type="submission" date="2016-02" db="EMBL/GenBank/DDBJ databases">
        <authorList>
            <consortium name="Pathogen Informatics"/>
        </authorList>
    </citation>
    <scope>NUCLEOTIDE SEQUENCE [LARGE SCALE GENOMIC DNA]</scope>
    <source>
        <strain evidence="3 5">2842STDY5881531</strain>
    </source>
</reference>
<dbReference type="AlphaFoldDB" id="A0A0Y6RX59"/>
<reference evidence="4" key="4">
    <citation type="submission" date="2017-09" db="EMBL/GenBank/DDBJ databases">
        <authorList>
            <person name="Kretz C."/>
            <person name="Retchless A."/>
            <person name="Wang X."/>
        </authorList>
    </citation>
    <scope>NUCLEOTIDE SEQUENCE</scope>
    <source>
        <strain evidence="4">M26503</strain>
    </source>
</reference>
<dbReference type="EMBL" id="CP012393">
    <property type="protein sequence ID" value="ANW91421.1"/>
    <property type="molecule type" value="Genomic_DNA"/>
</dbReference>
<gene>
    <name evidence="4" type="ORF">CNQ34_09140</name>
    <name evidence="2" type="ORF">DE8555_0860</name>
    <name evidence="3" type="ORF">ERS514851_00274</name>
</gene>
<sequence length="141" mass="15155">MSEPIITPAAVYIFGGVVGAGYLLGMPVDAVVLGAVASAAVTMISEPKSRWMVVAYIVIGGLLGGAFAPPLTHFLIGEVVGSHPSLGEQRIQFAHAFAPVVVGLLWQVLLRFARAVWPSFEKHADDIVEWLLNLLPWRPKK</sequence>
<feature type="transmembrane region" description="Helical" evidence="1">
    <location>
        <begin position="96"/>
        <end position="113"/>
    </location>
</feature>
<evidence type="ECO:0000313" key="2">
    <source>
        <dbReference type="EMBL" id="ANW91421.1"/>
    </source>
</evidence>
<keyword evidence="1" id="KW-0812">Transmembrane</keyword>
<accession>A0A0Y6RX59</accession>
<reference evidence="2 6" key="1">
    <citation type="submission" date="2015-07" db="EMBL/GenBank/DDBJ databases">
        <title>Comparative genome sequencing reveals within-host evolution of Neisseria meningitidis during.</title>
        <authorList>
            <person name="Klughammer J."/>
            <person name="Dittrich M."/>
            <person name="Mueller T."/>
            <person name="Blom J."/>
            <person name="Goesmann A."/>
            <person name="Vogel U."/>
            <person name="Frosch M."/>
            <person name="Bock C."/>
            <person name="Schoen C."/>
        </authorList>
    </citation>
    <scope>NUCLEOTIDE SEQUENCE [LARGE SCALE GENOMIC DNA]</scope>
    <source>
        <strain evidence="2 6">DE8555</strain>
    </source>
</reference>
<dbReference type="Proteomes" id="UP000092966">
    <property type="component" value="Chromosome"/>
</dbReference>
<dbReference type="EMBL" id="NTLY01000002">
    <property type="protein sequence ID" value="PBJ87993.1"/>
    <property type="molecule type" value="Genomic_DNA"/>
</dbReference>
<name>A0A0Y6RX59_NEIME</name>
<keyword evidence="1" id="KW-1133">Transmembrane helix</keyword>
<evidence type="ECO:0000256" key="1">
    <source>
        <dbReference type="SAM" id="Phobius"/>
    </source>
</evidence>
<dbReference type="RefSeq" id="WP_002220721.1">
    <property type="nucleotide sequence ID" value="NZ_CP007667.1"/>
</dbReference>
<organism evidence="3 5">
    <name type="scientific">Neisseria meningitidis</name>
    <dbReference type="NCBI Taxonomy" id="487"/>
    <lineage>
        <taxon>Bacteria</taxon>
        <taxon>Pseudomonadati</taxon>
        <taxon>Pseudomonadota</taxon>
        <taxon>Betaproteobacteria</taxon>
        <taxon>Neisseriales</taxon>
        <taxon>Neisseriaceae</taxon>
        <taxon>Neisseria</taxon>
    </lineage>
</organism>
<evidence type="ECO:0000313" key="6">
    <source>
        <dbReference type="Proteomes" id="UP000092966"/>
    </source>
</evidence>
<evidence type="ECO:0000313" key="7">
    <source>
        <dbReference type="Proteomes" id="UP000217930"/>
    </source>
</evidence>
<dbReference type="EMBL" id="FFEF01000001">
    <property type="protein sequence ID" value="CWT72703.1"/>
    <property type="molecule type" value="Genomic_DNA"/>
</dbReference>
<evidence type="ECO:0000313" key="4">
    <source>
        <dbReference type="EMBL" id="PBJ87993.1"/>
    </source>
</evidence>
<proteinExistence type="predicted"/>
<feature type="transmembrane region" description="Helical" evidence="1">
    <location>
        <begin position="12"/>
        <end position="41"/>
    </location>
</feature>
<keyword evidence="1" id="KW-0472">Membrane</keyword>